<dbReference type="Proteomes" id="UP000759537">
    <property type="component" value="Unassembled WGS sequence"/>
</dbReference>
<dbReference type="EMBL" id="WHVB01000021">
    <property type="protein sequence ID" value="KAF8472261.1"/>
    <property type="molecule type" value="Genomic_DNA"/>
</dbReference>
<gene>
    <name evidence="6" type="ORF">DFH94DRAFT_193585</name>
</gene>
<protein>
    <submittedName>
        <fullName evidence="6">ClpP/crotonase</fullName>
    </submittedName>
</protein>
<accession>A0A9P5K0A7</accession>
<dbReference type="Gene3D" id="1.10.12.10">
    <property type="entry name" value="Lyase 2-enoyl-coa Hydratase, Chain A, domain 2"/>
    <property type="match status" value="1"/>
</dbReference>
<dbReference type="InterPro" id="IPR014748">
    <property type="entry name" value="Enoyl-CoA_hydra_C"/>
</dbReference>
<comment type="similarity">
    <text evidence="2">Belongs to the enoyl-CoA hydratase/isomerase family.</text>
</comment>
<dbReference type="SUPFAM" id="SSF52096">
    <property type="entry name" value="ClpP/crotonase"/>
    <property type="match status" value="1"/>
</dbReference>
<evidence type="ECO:0000256" key="5">
    <source>
        <dbReference type="ARBA" id="ARBA00023235"/>
    </source>
</evidence>
<keyword evidence="3" id="KW-0276">Fatty acid metabolism</keyword>
<dbReference type="PANTHER" id="PTHR43149:SF1">
    <property type="entry name" value="DELTA(3,5)-DELTA(2,4)-DIENOYL-COA ISOMERASE, MITOCHONDRIAL"/>
    <property type="match status" value="1"/>
</dbReference>
<keyword evidence="4" id="KW-0443">Lipid metabolism</keyword>
<sequence length="283" mass="30483">MPPIVPPYASQFKHLAMSFPSENVLHVELKRFWREYGTAFDRIADDPTVRVVVLSSALEKAFSAGVDLSDLHALPQHTDPGRRALLTRAHLLSFQNAIGAPARIPQPVIAAVHGVAFGLALDLLSVVDVRWAASDAAFSIKEVDVGLAADTGTLARVPKLVGNASLLGELALSARTFGAEEARSSLGFVSRVVQGSREEVVRAAIVEFAEVVARKSPVAVVGTKRFITHALDHSVEEALEYQATWAAFALQSKDLRESAAAAKRKQKISYDNLGESARNKAKL</sequence>
<evidence type="ECO:0000256" key="4">
    <source>
        <dbReference type="ARBA" id="ARBA00023098"/>
    </source>
</evidence>
<comment type="caution">
    <text evidence="6">The sequence shown here is derived from an EMBL/GenBank/DDBJ whole genome shotgun (WGS) entry which is preliminary data.</text>
</comment>
<comment type="pathway">
    <text evidence="1">Lipid metabolism; fatty acid beta-oxidation.</text>
</comment>
<organism evidence="6 7">
    <name type="scientific">Russula ochroleuca</name>
    <dbReference type="NCBI Taxonomy" id="152965"/>
    <lineage>
        <taxon>Eukaryota</taxon>
        <taxon>Fungi</taxon>
        <taxon>Dikarya</taxon>
        <taxon>Basidiomycota</taxon>
        <taxon>Agaricomycotina</taxon>
        <taxon>Agaricomycetes</taxon>
        <taxon>Russulales</taxon>
        <taxon>Russulaceae</taxon>
        <taxon>Russula</taxon>
    </lineage>
</organism>
<dbReference type="CDD" id="cd06558">
    <property type="entry name" value="crotonase-like"/>
    <property type="match status" value="1"/>
</dbReference>
<dbReference type="InterPro" id="IPR045002">
    <property type="entry name" value="Ech1-like"/>
</dbReference>
<evidence type="ECO:0000313" key="6">
    <source>
        <dbReference type="EMBL" id="KAF8472261.1"/>
    </source>
</evidence>
<evidence type="ECO:0000256" key="1">
    <source>
        <dbReference type="ARBA" id="ARBA00005005"/>
    </source>
</evidence>
<dbReference type="GO" id="GO:0005739">
    <property type="term" value="C:mitochondrion"/>
    <property type="evidence" value="ECO:0007669"/>
    <property type="project" value="TreeGrafter"/>
</dbReference>
<dbReference type="FunFam" id="1.10.12.10:FF:000004">
    <property type="entry name" value="Delta3,5-delta2,4-dienoyl-CoA isomerase"/>
    <property type="match status" value="1"/>
</dbReference>
<evidence type="ECO:0000256" key="3">
    <source>
        <dbReference type="ARBA" id="ARBA00022832"/>
    </source>
</evidence>
<reference evidence="6" key="1">
    <citation type="submission" date="2019-10" db="EMBL/GenBank/DDBJ databases">
        <authorList>
            <consortium name="DOE Joint Genome Institute"/>
            <person name="Kuo A."/>
            <person name="Miyauchi S."/>
            <person name="Kiss E."/>
            <person name="Drula E."/>
            <person name="Kohler A."/>
            <person name="Sanchez-Garcia M."/>
            <person name="Andreopoulos B."/>
            <person name="Barry K.W."/>
            <person name="Bonito G."/>
            <person name="Buee M."/>
            <person name="Carver A."/>
            <person name="Chen C."/>
            <person name="Cichocki N."/>
            <person name="Clum A."/>
            <person name="Culley D."/>
            <person name="Crous P.W."/>
            <person name="Fauchery L."/>
            <person name="Girlanda M."/>
            <person name="Hayes R."/>
            <person name="Keri Z."/>
            <person name="LaButti K."/>
            <person name="Lipzen A."/>
            <person name="Lombard V."/>
            <person name="Magnuson J."/>
            <person name="Maillard F."/>
            <person name="Morin E."/>
            <person name="Murat C."/>
            <person name="Nolan M."/>
            <person name="Ohm R."/>
            <person name="Pangilinan J."/>
            <person name="Pereira M."/>
            <person name="Perotto S."/>
            <person name="Peter M."/>
            <person name="Riley R."/>
            <person name="Sitrit Y."/>
            <person name="Stielow B."/>
            <person name="Szollosi G."/>
            <person name="Zifcakova L."/>
            <person name="Stursova M."/>
            <person name="Spatafora J.W."/>
            <person name="Tedersoo L."/>
            <person name="Vaario L.-M."/>
            <person name="Yamada A."/>
            <person name="Yan M."/>
            <person name="Wang P."/>
            <person name="Xu J."/>
            <person name="Bruns T."/>
            <person name="Baldrian P."/>
            <person name="Vilgalys R."/>
            <person name="Henrissat B."/>
            <person name="Grigoriev I.V."/>
            <person name="Hibbett D."/>
            <person name="Nagy L.G."/>
            <person name="Martin F.M."/>
        </authorList>
    </citation>
    <scope>NUCLEOTIDE SEQUENCE</scope>
    <source>
        <strain evidence="6">Prilba</strain>
    </source>
</reference>
<dbReference type="Pfam" id="PF00378">
    <property type="entry name" value="ECH_1"/>
    <property type="match status" value="1"/>
</dbReference>
<keyword evidence="5" id="KW-0413">Isomerase</keyword>
<evidence type="ECO:0000313" key="7">
    <source>
        <dbReference type="Proteomes" id="UP000759537"/>
    </source>
</evidence>
<dbReference type="OrthoDB" id="14970at2759"/>
<dbReference type="PANTHER" id="PTHR43149">
    <property type="entry name" value="ENOYL-COA HYDRATASE"/>
    <property type="match status" value="1"/>
</dbReference>
<dbReference type="GO" id="GO:0006631">
    <property type="term" value="P:fatty acid metabolic process"/>
    <property type="evidence" value="ECO:0007669"/>
    <property type="project" value="UniProtKB-KW"/>
</dbReference>
<proteinExistence type="inferred from homology"/>
<reference evidence="6" key="2">
    <citation type="journal article" date="2020" name="Nat. Commun.">
        <title>Large-scale genome sequencing of mycorrhizal fungi provides insights into the early evolution of symbiotic traits.</title>
        <authorList>
            <person name="Miyauchi S."/>
            <person name="Kiss E."/>
            <person name="Kuo A."/>
            <person name="Drula E."/>
            <person name="Kohler A."/>
            <person name="Sanchez-Garcia M."/>
            <person name="Morin E."/>
            <person name="Andreopoulos B."/>
            <person name="Barry K.W."/>
            <person name="Bonito G."/>
            <person name="Buee M."/>
            <person name="Carver A."/>
            <person name="Chen C."/>
            <person name="Cichocki N."/>
            <person name="Clum A."/>
            <person name="Culley D."/>
            <person name="Crous P.W."/>
            <person name="Fauchery L."/>
            <person name="Girlanda M."/>
            <person name="Hayes R.D."/>
            <person name="Keri Z."/>
            <person name="LaButti K."/>
            <person name="Lipzen A."/>
            <person name="Lombard V."/>
            <person name="Magnuson J."/>
            <person name="Maillard F."/>
            <person name="Murat C."/>
            <person name="Nolan M."/>
            <person name="Ohm R.A."/>
            <person name="Pangilinan J."/>
            <person name="Pereira M.F."/>
            <person name="Perotto S."/>
            <person name="Peter M."/>
            <person name="Pfister S."/>
            <person name="Riley R."/>
            <person name="Sitrit Y."/>
            <person name="Stielow J.B."/>
            <person name="Szollosi G."/>
            <person name="Zifcakova L."/>
            <person name="Stursova M."/>
            <person name="Spatafora J.W."/>
            <person name="Tedersoo L."/>
            <person name="Vaario L.M."/>
            <person name="Yamada A."/>
            <person name="Yan M."/>
            <person name="Wang P."/>
            <person name="Xu J."/>
            <person name="Bruns T."/>
            <person name="Baldrian P."/>
            <person name="Vilgalys R."/>
            <person name="Dunand C."/>
            <person name="Henrissat B."/>
            <person name="Grigoriev I.V."/>
            <person name="Hibbett D."/>
            <person name="Nagy L.G."/>
            <person name="Martin F.M."/>
        </authorList>
    </citation>
    <scope>NUCLEOTIDE SEQUENCE</scope>
    <source>
        <strain evidence="6">Prilba</strain>
    </source>
</reference>
<dbReference type="GO" id="GO:0051750">
    <property type="term" value="F:delta(3,5)-delta(2,4)-dienoyl-CoA isomerase activity"/>
    <property type="evidence" value="ECO:0007669"/>
    <property type="project" value="TreeGrafter"/>
</dbReference>
<dbReference type="Gene3D" id="3.90.226.10">
    <property type="entry name" value="2-enoyl-CoA Hydratase, Chain A, domain 1"/>
    <property type="match status" value="1"/>
</dbReference>
<name>A0A9P5K0A7_9AGAM</name>
<evidence type="ECO:0000256" key="2">
    <source>
        <dbReference type="ARBA" id="ARBA00005254"/>
    </source>
</evidence>
<dbReference type="InterPro" id="IPR001753">
    <property type="entry name" value="Enoyl-CoA_hydra/iso"/>
</dbReference>
<dbReference type="AlphaFoldDB" id="A0A9P5K0A7"/>
<keyword evidence="7" id="KW-1185">Reference proteome</keyword>
<dbReference type="InterPro" id="IPR029045">
    <property type="entry name" value="ClpP/crotonase-like_dom_sf"/>
</dbReference>